<dbReference type="InterPro" id="IPR050090">
    <property type="entry name" value="Tyrosine_recombinase_XerCD"/>
</dbReference>
<dbReference type="PANTHER" id="PTHR30349:SF64">
    <property type="entry name" value="PROPHAGE INTEGRASE INTD-RELATED"/>
    <property type="match status" value="1"/>
</dbReference>
<dbReference type="EMBL" id="PTIZ01000001">
    <property type="protein sequence ID" value="PPK78233.1"/>
    <property type="molecule type" value="Genomic_DNA"/>
</dbReference>
<dbReference type="PANTHER" id="PTHR30349">
    <property type="entry name" value="PHAGE INTEGRASE-RELATED"/>
    <property type="match status" value="1"/>
</dbReference>
<organism evidence="4 5">
    <name type="scientific">Methylobacter tundripaludum</name>
    <dbReference type="NCBI Taxonomy" id="173365"/>
    <lineage>
        <taxon>Bacteria</taxon>
        <taxon>Pseudomonadati</taxon>
        <taxon>Pseudomonadota</taxon>
        <taxon>Gammaproteobacteria</taxon>
        <taxon>Methylococcales</taxon>
        <taxon>Methylococcaceae</taxon>
        <taxon>Methylobacter</taxon>
    </lineage>
</organism>
<keyword evidence="1" id="KW-0229">DNA integration</keyword>
<reference evidence="4 5" key="1">
    <citation type="submission" date="2018-02" db="EMBL/GenBank/DDBJ databases">
        <title>Subsurface microbial communities from deep shales in Ohio and West Virginia, USA.</title>
        <authorList>
            <person name="Wrighton K."/>
        </authorList>
    </citation>
    <scope>NUCLEOTIDE SEQUENCE [LARGE SCALE GENOMIC DNA]</scope>
    <source>
        <strain evidence="4 5">OWC-DMM</strain>
    </source>
</reference>
<name>A0A2S6HLL1_9GAMM</name>
<dbReference type="GO" id="GO:0015074">
    <property type="term" value="P:DNA integration"/>
    <property type="evidence" value="ECO:0007669"/>
    <property type="project" value="UniProtKB-KW"/>
</dbReference>
<evidence type="ECO:0000256" key="1">
    <source>
        <dbReference type="ARBA" id="ARBA00022908"/>
    </source>
</evidence>
<dbReference type="AlphaFoldDB" id="A0A2S6HLL1"/>
<dbReference type="GO" id="GO:0003677">
    <property type="term" value="F:DNA binding"/>
    <property type="evidence" value="ECO:0007669"/>
    <property type="project" value="InterPro"/>
</dbReference>
<evidence type="ECO:0000259" key="3">
    <source>
        <dbReference type="PROSITE" id="PS51898"/>
    </source>
</evidence>
<dbReference type="InterPro" id="IPR011010">
    <property type="entry name" value="DNA_brk_join_enz"/>
</dbReference>
<dbReference type="InterPro" id="IPR013762">
    <property type="entry name" value="Integrase-like_cat_sf"/>
</dbReference>
<dbReference type="InterPro" id="IPR002104">
    <property type="entry name" value="Integrase_catalytic"/>
</dbReference>
<gene>
    <name evidence="4" type="ORF">B0F87_101615</name>
</gene>
<dbReference type="Proteomes" id="UP000240010">
    <property type="component" value="Unassembled WGS sequence"/>
</dbReference>
<dbReference type="Pfam" id="PF00589">
    <property type="entry name" value="Phage_integrase"/>
    <property type="match status" value="1"/>
</dbReference>
<evidence type="ECO:0000256" key="2">
    <source>
        <dbReference type="ARBA" id="ARBA00023172"/>
    </source>
</evidence>
<comment type="caution">
    <text evidence="4">The sequence shown here is derived from an EMBL/GenBank/DDBJ whole genome shotgun (WGS) entry which is preliminary data.</text>
</comment>
<accession>A0A2S6HLL1</accession>
<evidence type="ECO:0000313" key="5">
    <source>
        <dbReference type="Proteomes" id="UP000240010"/>
    </source>
</evidence>
<dbReference type="PROSITE" id="PS51898">
    <property type="entry name" value="TYR_RECOMBINASE"/>
    <property type="match status" value="1"/>
</dbReference>
<evidence type="ECO:0000313" key="4">
    <source>
        <dbReference type="EMBL" id="PPK78233.1"/>
    </source>
</evidence>
<keyword evidence="2" id="KW-0233">DNA recombination</keyword>
<feature type="domain" description="Tyr recombinase" evidence="3">
    <location>
        <begin position="34"/>
        <end position="222"/>
    </location>
</feature>
<dbReference type="Gene3D" id="1.10.443.10">
    <property type="entry name" value="Intergrase catalytic core"/>
    <property type="match status" value="1"/>
</dbReference>
<protein>
    <submittedName>
        <fullName evidence="4">Integrase/recombinase XerD</fullName>
    </submittedName>
</protein>
<proteinExistence type="predicted"/>
<sequence length="222" mass="25315">MACLKAMFHWLESEELLANNPFHKFKAPIKLPKRLPRSLAAHELRSLLTAPLAELGIKTPGEVESIVGNLSRKQFNHITGLLTVELLFYTSMRIGELTQILLSDIDLQDSIIKITGKGNRERRVFINDSELTRLIEVYIHLRPRYNPKDKHLFITTHGNPASPQFLHKLIARSAEQASMERHATPHMLRHSTATHLLEAEVDIRHVQKLLGHNSISTTETYT</sequence>
<dbReference type="SUPFAM" id="SSF56349">
    <property type="entry name" value="DNA breaking-rejoining enzymes"/>
    <property type="match status" value="1"/>
</dbReference>
<dbReference type="GO" id="GO:0006310">
    <property type="term" value="P:DNA recombination"/>
    <property type="evidence" value="ECO:0007669"/>
    <property type="project" value="UniProtKB-KW"/>
</dbReference>